<dbReference type="GO" id="GO:0006152">
    <property type="term" value="P:purine nucleoside catabolic process"/>
    <property type="evidence" value="ECO:0007669"/>
    <property type="project" value="TreeGrafter"/>
</dbReference>
<comment type="caution">
    <text evidence="5">The sequence shown here is derived from an EMBL/GenBank/DDBJ whole genome shotgun (WGS) entry which is preliminary data.</text>
</comment>
<accession>A0A0R2NT11</accession>
<dbReference type="PANTHER" id="PTHR43691">
    <property type="entry name" value="URIDINE PHOSPHORYLASE"/>
    <property type="match status" value="1"/>
</dbReference>
<dbReference type="PANTHER" id="PTHR43691:SF11">
    <property type="entry name" value="FI09636P-RELATED"/>
    <property type="match status" value="1"/>
</dbReference>
<dbReference type="GO" id="GO:0005829">
    <property type="term" value="C:cytosol"/>
    <property type="evidence" value="ECO:0007669"/>
    <property type="project" value="TreeGrafter"/>
</dbReference>
<dbReference type="CDD" id="cd09007">
    <property type="entry name" value="NP-I_spr0068"/>
    <property type="match status" value="1"/>
</dbReference>
<organism evidence="5 6">
    <name type="scientific">Lactiplantibacillus fabifermentans DSM 21115</name>
    <dbReference type="NCBI Taxonomy" id="1413187"/>
    <lineage>
        <taxon>Bacteria</taxon>
        <taxon>Bacillati</taxon>
        <taxon>Bacillota</taxon>
        <taxon>Bacilli</taxon>
        <taxon>Lactobacillales</taxon>
        <taxon>Lactobacillaceae</taxon>
        <taxon>Lactiplantibacillus</taxon>
    </lineage>
</organism>
<keyword evidence="6" id="KW-1185">Reference proteome</keyword>
<evidence type="ECO:0000259" key="4">
    <source>
        <dbReference type="Pfam" id="PF01048"/>
    </source>
</evidence>
<evidence type="ECO:0000256" key="1">
    <source>
        <dbReference type="ARBA" id="ARBA00011888"/>
    </source>
</evidence>
<evidence type="ECO:0000256" key="2">
    <source>
        <dbReference type="ARBA" id="ARBA00021980"/>
    </source>
</evidence>
<name>A0A0R2NT11_9LACO</name>
<proteinExistence type="predicted"/>
<evidence type="ECO:0000313" key="6">
    <source>
        <dbReference type="Proteomes" id="UP000050920"/>
    </source>
</evidence>
<evidence type="ECO:0000313" key="5">
    <source>
        <dbReference type="EMBL" id="KRO28798.1"/>
    </source>
</evidence>
<dbReference type="SUPFAM" id="SSF53167">
    <property type="entry name" value="Purine and uridine phosphorylases"/>
    <property type="match status" value="1"/>
</dbReference>
<dbReference type="Proteomes" id="UP000050920">
    <property type="component" value="Unassembled WGS sequence"/>
</dbReference>
<evidence type="ECO:0000256" key="3">
    <source>
        <dbReference type="ARBA" id="ARBA00048447"/>
    </source>
</evidence>
<dbReference type="InterPro" id="IPR000845">
    <property type="entry name" value="Nucleoside_phosphorylase_d"/>
</dbReference>
<dbReference type="RefSeq" id="WP_024625884.1">
    <property type="nucleotide sequence ID" value="NZ_AYGX02000032.1"/>
</dbReference>
<reference evidence="5 6" key="1">
    <citation type="journal article" date="2015" name="Genome Announc.">
        <title>Expanding the biotechnology potential of lactobacilli through comparative genomics of 213 strains and associated genera.</title>
        <authorList>
            <person name="Sun Z."/>
            <person name="Harris H.M."/>
            <person name="McCann A."/>
            <person name="Guo C."/>
            <person name="Argimon S."/>
            <person name="Zhang W."/>
            <person name="Yang X."/>
            <person name="Jeffery I.B."/>
            <person name="Cooney J.C."/>
            <person name="Kagawa T.F."/>
            <person name="Liu W."/>
            <person name="Song Y."/>
            <person name="Salvetti E."/>
            <person name="Wrobel A."/>
            <person name="Rasinkangas P."/>
            <person name="Parkhill J."/>
            <person name="Rea M.C."/>
            <person name="O'Sullivan O."/>
            <person name="Ritari J."/>
            <person name="Douillard F.P."/>
            <person name="Paul Ross R."/>
            <person name="Yang R."/>
            <person name="Briner A.E."/>
            <person name="Felis G.E."/>
            <person name="de Vos W.M."/>
            <person name="Barrangou R."/>
            <person name="Klaenhammer T.R."/>
            <person name="Caufield P.W."/>
            <person name="Cui Y."/>
            <person name="Zhang H."/>
            <person name="O'Toole P.W."/>
        </authorList>
    </citation>
    <scope>NUCLEOTIDE SEQUENCE [LARGE SCALE GENOMIC DNA]</scope>
    <source>
        <strain evidence="5 6">DSM 21115</strain>
    </source>
</reference>
<gene>
    <name evidence="5" type="ORF">DY78_GL001979</name>
</gene>
<sequence length="251" mass="27211">MTTDLELLHYDANPQAVLSPRVDGEFAVPSKVLYLLTDDPHFQQFVQRYHGVELGNFGTITKVSRVYQIDYHGATLGVAQAPLGAPAAVMLLEVLIQFGGHEIMSMGSCGALTALPEGQLLLPVAALRDEGTSFHYLPAADWVTLNAKMQAQLATTLTAADLKFEVVKTWTTDAMFRETATKIAAVKHRGCQVVEMECAALAACAEFRQVAFGQLLFTADSLAELSAYDPRHWGADAIETAIELTAQSLIL</sequence>
<dbReference type="Pfam" id="PF01048">
    <property type="entry name" value="PNP_UDP_1"/>
    <property type="match status" value="1"/>
</dbReference>
<dbReference type="GO" id="GO:0004731">
    <property type="term" value="F:purine-nucleoside phosphorylase activity"/>
    <property type="evidence" value="ECO:0007669"/>
    <property type="project" value="TreeGrafter"/>
</dbReference>
<dbReference type="EC" id="2.4.2.3" evidence="1"/>
<comment type="catalytic activity">
    <reaction evidence="3">
        <text>uridine + phosphate = alpha-D-ribose 1-phosphate + uracil</text>
        <dbReference type="Rhea" id="RHEA:24388"/>
        <dbReference type="ChEBI" id="CHEBI:16704"/>
        <dbReference type="ChEBI" id="CHEBI:17568"/>
        <dbReference type="ChEBI" id="CHEBI:43474"/>
        <dbReference type="ChEBI" id="CHEBI:57720"/>
        <dbReference type="EC" id="2.4.2.3"/>
    </reaction>
</comment>
<dbReference type="AlphaFoldDB" id="A0A0R2NT11"/>
<protein>
    <recommendedName>
        <fullName evidence="2">Uridine phosphorylase</fullName>
        <ecNumber evidence="1">2.4.2.3</ecNumber>
    </recommendedName>
</protein>
<dbReference type="InterPro" id="IPR035994">
    <property type="entry name" value="Nucleoside_phosphorylase_sf"/>
</dbReference>
<dbReference type="EMBL" id="AYGX02000032">
    <property type="protein sequence ID" value="KRO28798.1"/>
    <property type="molecule type" value="Genomic_DNA"/>
</dbReference>
<feature type="domain" description="Nucleoside phosphorylase" evidence="4">
    <location>
        <begin position="35"/>
        <end position="232"/>
    </location>
</feature>
<dbReference type="Gene3D" id="3.40.50.1580">
    <property type="entry name" value="Nucleoside phosphorylase domain"/>
    <property type="match status" value="1"/>
</dbReference>
<dbReference type="GO" id="GO:0004850">
    <property type="term" value="F:uridine phosphorylase activity"/>
    <property type="evidence" value="ECO:0007669"/>
    <property type="project" value="UniProtKB-EC"/>
</dbReference>